<reference evidence="1 2" key="1">
    <citation type="submission" date="2021-12" db="EMBL/GenBank/DDBJ databases">
        <title>Siccirubricoccus leaddurans sp. nov., a high concentration Zn2+ tolerance bacterium.</title>
        <authorList>
            <person name="Cao Y."/>
        </authorList>
    </citation>
    <scope>NUCLEOTIDE SEQUENCE [LARGE SCALE GENOMIC DNA]</scope>
    <source>
        <strain evidence="1 2">KC 17139</strain>
    </source>
</reference>
<proteinExistence type="predicted"/>
<gene>
    <name evidence="1" type="primary">tagF</name>
    <name evidence="1" type="ORF">JYK14_04925</name>
</gene>
<dbReference type="Pfam" id="PF09867">
    <property type="entry name" value="TagF_N"/>
    <property type="match status" value="1"/>
</dbReference>
<dbReference type="EMBL" id="JAFIRR010000028">
    <property type="protein sequence ID" value="MCO6415521.1"/>
    <property type="molecule type" value="Genomic_DNA"/>
</dbReference>
<keyword evidence="2" id="KW-1185">Reference proteome</keyword>
<accession>A0ABT1D0S5</accession>
<dbReference type="InterPro" id="IPR017748">
    <property type="entry name" value="TagF"/>
</dbReference>
<dbReference type="PIRSF" id="PIRSF029287">
    <property type="entry name" value="UCP029287"/>
    <property type="match status" value="1"/>
</dbReference>
<protein>
    <submittedName>
        <fullName evidence="1">Type VI secretion system-associated protein TagF</fullName>
    </submittedName>
</protein>
<sequence length="199" mass="20548">MAASAVPPGPGGFYGKLPARGDFVGQGLAGSFTRPWDKWWQQAIATSRDLLGPRWKPAWMEAPIWRFLLPAGACGPAAMLGLWMPSVDRAGRLFPLTFARPAEGHPAGFAAAQAGWLALAEAAGLAALELELGPAELAARLAGPEPEAPPPAPLECAAAGRGETVWWTEGSPRVPAGVLVLPALPDGAAFARMLDAGAA</sequence>
<dbReference type="InterPro" id="IPR038225">
    <property type="entry name" value="TagF_sf"/>
</dbReference>
<name>A0ABT1D0S5_9PROT</name>
<comment type="caution">
    <text evidence="1">The sequence shown here is derived from an EMBL/GenBank/DDBJ whole genome shotgun (WGS) entry which is preliminary data.</text>
</comment>
<dbReference type="NCBIfam" id="TIGR03373">
    <property type="entry name" value="VI_minor_4"/>
    <property type="match status" value="1"/>
</dbReference>
<dbReference type="RefSeq" id="WP_252952119.1">
    <property type="nucleotide sequence ID" value="NZ_JAFIRR010000028.1"/>
</dbReference>
<dbReference type="Proteomes" id="UP001523392">
    <property type="component" value="Unassembled WGS sequence"/>
</dbReference>
<organism evidence="1 2">
    <name type="scientific">Siccirubricoccus soli</name>
    <dbReference type="NCBI Taxonomy" id="2899147"/>
    <lineage>
        <taxon>Bacteria</taxon>
        <taxon>Pseudomonadati</taxon>
        <taxon>Pseudomonadota</taxon>
        <taxon>Alphaproteobacteria</taxon>
        <taxon>Acetobacterales</taxon>
        <taxon>Roseomonadaceae</taxon>
        <taxon>Siccirubricoccus</taxon>
    </lineage>
</organism>
<evidence type="ECO:0000313" key="1">
    <source>
        <dbReference type="EMBL" id="MCO6415521.1"/>
    </source>
</evidence>
<evidence type="ECO:0000313" key="2">
    <source>
        <dbReference type="Proteomes" id="UP001523392"/>
    </source>
</evidence>
<dbReference type="Gene3D" id="3.40.1730.10">
    <property type="entry name" value="pa0076 domain"/>
    <property type="match status" value="1"/>
</dbReference>